<accession>A0A1R4HCA2</accession>
<name>A0A1R4HCA2_9GAMM</name>
<dbReference type="GO" id="GO:0006355">
    <property type="term" value="P:regulation of DNA-templated transcription"/>
    <property type="evidence" value="ECO:0007669"/>
    <property type="project" value="InterPro"/>
</dbReference>
<sequence>MLQSAHVLVADDEKNGRRLLEILLSQLGFQVSTAADGAEALDIIRKTSIDLLITDLSMPKMDGLALLAALRAEKYDLPVIIVTAYGTVESAVAAMKLGAFDFIVRPLDIEQVEMVVRHALDSCWLKRENRFLRDQLDKKGWGEFIGQSTVMHDVYNLIQQVASTKASVFISGETGTGKELVARAIHRHSGRTGLFVTINCAAIPASILESELFGYVRGAFTGADKDRIGKFEFAHQGTVFLDEVTEIPLEIQAKLLRVLQENTIERLGSNRSSQIDIRIIAATNRDPRVAVEQGYLREDVYYRLNVVNINLPPLRDRQEDTLLLAHEFIKKYCLQSGYPVMTLSTAACELLTAYSWPGNVRELENVMERAVVINQSGRIDEEHLPREMTRLESPLQLLPGQFDDAVQSCDNLEDCVTNLEISMINKALCNAEGSKAQAARSLKISERTLWYKLKKYKISA</sequence>
<dbReference type="GO" id="GO:0000160">
    <property type="term" value="P:phosphorelay signal transduction system"/>
    <property type="evidence" value="ECO:0007669"/>
    <property type="project" value="UniProtKB-KW"/>
</dbReference>
<dbReference type="PANTHER" id="PTHR32071">
    <property type="entry name" value="TRANSCRIPTIONAL REGULATORY PROTEIN"/>
    <property type="match status" value="1"/>
</dbReference>
<dbReference type="Pfam" id="PF00072">
    <property type="entry name" value="Response_reg"/>
    <property type="match status" value="1"/>
</dbReference>
<evidence type="ECO:0000256" key="2">
    <source>
        <dbReference type="ARBA" id="ARBA00022741"/>
    </source>
</evidence>
<dbReference type="Pfam" id="PF25601">
    <property type="entry name" value="AAA_lid_14"/>
    <property type="match status" value="1"/>
</dbReference>
<gene>
    <name evidence="10" type="primary">atoC</name>
    <name evidence="10" type="ORF">CRENPOLYSF1_50009</name>
</gene>
<dbReference type="SMART" id="SM00382">
    <property type="entry name" value="AAA"/>
    <property type="match status" value="1"/>
</dbReference>
<dbReference type="InterPro" id="IPR025662">
    <property type="entry name" value="Sigma_54_int_dom_ATP-bd_1"/>
</dbReference>
<dbReference type="Gene3D" id="3.40.50.2300">
    <property type="match status" value="1"/>
</dbReference>
<dbReference type="SMART" id="SM00448">
    <property type="entry name" value="REC"/>
    <property type="match status" value="1"/>
</dbReference>
<dbReference type="Pfam" id="PF02954">
    <property type="entry name" value="HTH_8"/>
    <property type="match status" value="1"/>
</dbReference>
<dbReference type="AlphaFoldDB" id="A0A1R4HCA2"/>
<dbReference type="FunFam" id="3.40.50.300:FF:000006">
    <property type="entry name" value="DNA-binding transcriptional regulator NtrC"/>
    <property type="match status" value="1"/>
</dbReference>
<reference evidence="11" key="1">
    <citation type="submission" date="2017-02" db="EMBL/GenBank/DDBJ databases">
        <authorList>
            <person name="Daims H."/>
        </authorList>
    </citation>
    <scope>NUCLEOTIDE SEQUENCE [LARGE SCALE GENOMIC DNA]</scope>
</reference>
<dbReference type="InterPro" id="IPR001789">
    <property type="entry name" value="Sig_transdc_resp-reg_receiver"/>
</dbReference>
<dbReference type="EMBL" id="FUKI01000126">
    <property type="protein sequence ID" value="SJM93888.1"/>
    <property type="molecule type" value="Genomic_DNA"/>
</dbReference>
<dbReference type="InterPro" id="IPR058031">
    <property type="entry name" value="AAA_lid_NorR"/>
</dbReference>
<dbReference type="FunFam" id="3.40.50.2300:FF:000018">
    <property type="entry name" value="DNA-binding transcriptional regulator NtrC"/>
    <property type="match status" value="1"/>
</dbReference>
<dbReference type="Gene3D" id="3.40.50.300">
    <property type="entry name" value="P-loop containing nucleotide triphosphate hydrolases"/>
    <property type="match status" value="1"/>
</dbReference>
<dbReference type="InterPro" id="IPR003593">
    <property type="entry name" value="AAA+_ATPase"/>
</dbReference>
<dbReference type="InterPro" id="IPR025944">
    <property type="entry name" value="Sigma_54_int_dom_CS"/>
</dbReference>
<dbReference type="Gene3D" id="1.10.10.60">
    <property type="entry name" value="Homeodomain-like"/>
    <property type="match status" value="1"/>
</dbReference>
<evidence type="ECO:0000256" key="5">
    <source>
        <dbReference type="ARBA" id="ARBA00023015"/>
    </source>
</evidence>
<keyword evidence="6" id="KW-0804">Transcription</keyword>
<evidence type="ECO:0000313" key="11">
    <source>
        <dbReference type="Proteomes" id="UP000195667"/>
    </source>
</evidence>
<dbReference type="Gene3D" id="1.10.8.60">
    <property type="match status" value="1"/>
</dbReference>
<dbReference type="PROSITE" id="PS50045">
    <property type="entry name" value="SIGMA54_INTERACT_4"/>
    <property type="match status" value="1"/>
</dbReference>
<dbReference type="GO" id="GO:0005524">
    <property type="term" value="F:ATP binding"/>
    <property type="evidence" value="ECO:0007669"/>
    <property type="project" value="UniProtKB-KW"/>
</dbReference>
<evidence type="ECO:0000256" key="7">
    <source>
        <dbReference type="PROSITE-ProRule" id="PRU00169"/>
    </source>
</evidence>
<dbReference type="SUPFAM" id="SSF52540">
    <property type="entry name" value="P-loop containing nucleoside triphosphate hydrolases"/>
    <property type="match status" value="1"/>
</dbReference>
<keyword evidence="1 7" id="KW-0597">Phosphoprotein</keyword>
<organism evidence="10 11">
    <name type="scientific">Crenothrix polyspora</name>
    <dbReference type="NCBI Taxonomy" id="360316"/>
    <lineage>
        <taxon>Bacteria</taxon>
        <taxon>Pseudomonadati</taxon>
        <taxon>Pseudomonadota</taxon>
        <taxon>Gammaproteobacteria</taxon>
        <taxon>Methylococcales</taxon>
        <taxon>Crenotrichaceae</taxon>
        <taxon>Crenothrix</taxon>
    </lineage>
</organism>
<dbReference type="RefSeq" id="WP_087144057.1">
    <property type="nucleotide sequence ID" value="NZ_FUKI01000126.1"/>
</dbReference>
<feature type="modified residue" description="4-aspartylphosphate" evidence="7">
    <location>
        <position position="55"/>
    </location>
</feature>
<dbReference type="GO" id="GO:0043565">
    <property type="term" value="F:sequence-specific DNA binding"/>
    <property type="evidence" value="ECO:0007669"/>
    <property type="project" value="InterPro"/>
</dbReference>
<evidence type="ECO:0000313" key="10">
    <source>
        <dbReference type="EMBL" id="SJM93888.1"/>
    </source>
</evidence>
<keyword evidence="11" id="KW-1185">Reference proteome</keyword>
<protein>
    <submittedName>
        <fullName evidence="10">Acetoacetate metabolism regulatory protein AtoC</fullName>
    </submittedName>
</protein>
<dbReference type="PROSITE" id="PS00675">
    <property type="entry name" value="SIGMA54_INTERACT_1"/>
    <property type="match status" value="1"/>
</dbReference>
<dbReference type="Pfam" id="PF00158">
    <property type="entry name" value="Sigma54_activat"/>
    <property type="match status" value="1"/>
</dbReference>
<dbReference type="SUPFAM" id="SSF46689">
    <property type="entry name" value="Homeodomain-like"/>
    <property type="match status" value="1"/>
</dbReference>
<dbReference type="PRINTS" id="PR01590">
    <property type="entry name" value="HTHFIS"/>
</dbReference>
<evidence type="ECO:0000256" key="1">
    <source>
        <dbReference type="ARBA" id="ARBA00022553"/>
    </source>
</evidence>
<keyword evidence="3" id="KW-0067">ATP-binding</keyword>
<feature type="domain" description="Sigma-54 factor interaction" evidence="8">
    <location>
        <begin position="144"/>
        <end position="372"/>
    </location>
</feature>
<evidence type="ECO:0000259" key="8">
    <source>
        <dbReference type="PROSITE" id="PS50045"/>
    </source>
</evidence>
<evidence type="ECO:0000256" key="4">
    <source>
        <dbReference type="ARBA" id="ARBA00023012"/>
    </source>
</evidence>
<dbReference type="InterPro" id="IPR011006">
    <property type="entry name" value="CheY-like_superfamily"/>
</dbReference>
<dbReference type="InterPro" id="IPR009057">
    <property type="entry name" value="Homeodomain-like_sf"/>
</dbReference>
<dbReference type="InterPro" id="IPR002078">
    <property type="entry name" value="Sigma_54_int"/>
</dbReference>
<evidence type="ECO:0000256" key="3">
    <source>
        <dbReference type="ARBA" id="ARBA00022840"/>
    </source>
</evidence>
<dbReference type="CDD" id="cd00009">
    <property type="entry name" value="AAA"/>
    <property type="match status" value="1"/>
</dbReference>
<feature type="domain" description="Response regulatory" evidence="9">
    <location>
        <begin position="6"/>
        <end position="120"/>
    </location>
</feature>
<dbReference type="SUPFAM" id="SSF52172">
    <property type="entry name" value="CheY-like"/>
    <property type="match status" value="1"/>
</dbReference>
<keyword evidence="4" id="KW-0902">Two-component regulatory system</keyword>
<dbReference type="PROSITE" id="PS50110">
    <property type="entry name" value="RESPONSE_REGULATORY"/>
    <property type="match status" value="1"/>
</dbReference>
<dbReference type="OrthoDB" id="9804019at2"/>
<dbReference type="PANTHER" id="PTHR32071:SF57">
    <property type="entry name" value="C4-DICARBOXYLATE TRANSPORT TRANSCRIPTIONAL REGULATORY PROTEIN DCTD"/>
    <property type="match status" value="1"/>
</dbReference>
<keyword evidence="2" id="KW-0547">Nucleotide-binding</keyword>
<evidence type="ECO:0000256" key="6">
    <source>
        <dbReference type="ARBA" id="ARBA00023163"/>
    </source>
</evidence>
<dbReference type="PROSITE" id="PS00688">
    <property type="entry name" value="SIGMA54_INTERACT_3"/>
    <property type="match status" value="1"/>
</dbReference>
<evidence type="ECO:0000259" key="9">
    <source>
        <dbReference type="PROSITE" id="PS50110"/>
    </source>
</evidence>
<keyword evidence="5" id="KW-0805">Transcription regulation</keyword>
<proteinExistence type="predicted"/>
<dbReference type="InterPro" id="IPR027417">
    <property type="entry name" value="P-loop_NTPase"/>
</dbReference>
<dbReference type="Proteomes" id="UP000195667">
    <property type="component" value="Unassembled WGS sequence"/>
</dbReference>
<dbReference type="InterPro" id="IPR002197">
    <property type="entry name" value="HTH_Fis"/>
</dbReference>